<keyword evidence="1" id="KW-0238">DNA-binding</keyword>
<organism evidence="3 4">
    <name type="scientific">Effusibacillus consociatus</name>
    <dbReference type="NCBI Taxonomy" id="1117041"/>
    <lineage>
        <taxon>Bacteria</taxon>
        <taxon>Bacillati</taxon>
        <taxon>Bacillota</taxon>
        <taxon>Bacilli</taxon>
        <taxon>Bacillales</taxon>
        <taxon>Alicyclobacillaceae</taxon>
        <taxon>Effusibacillus</taxon>
    </lineage>
</organism>
<evidence type="ECO:0000256" key="1">
    <source>
        <dbReference type="ARBA" id="ARBA00023125"/>
    </source>
</evidence>
<dbReference type="Pfam" id="PF01381">
    <property type="entry name" value="HTH_3"/>
    <property type="match status" value="1"/>
</dbReference>
<dbReference type="EMBL" id="JBHSHC010000112">
    <property type="protein sequence ID" value="MFC4768694.1"/>
    <property type="molecule type" value="Genomic_DNA"/>
</dbReference>
<reference evidence="4" key="1">
    <citation type="journal article" date="2019" name="Int. J. Syst. Evol. Microbiol.">
        <title>The Global Catalogue of Microorganisms (GCM) 10K type strain sequencing project: providing services to taxonomists for standard genome sequencing and annotation.</title>
        <authorList>
            <consortium name="The Broad Institute Genomics Platform"/>
            <consortium name="The Broad Institute Genome Sequencing Center for Infectious Disease"/>
            <person name="Wu L."/>
            <person name="Ma J."/>
        </authorList>
    </citation>
    <scope>NUCLEOTIDE SEQUENCE [LARGE SCALE GENOMIC DNA]</scope>
    <source>
        <strain evidence="4">WYCCWR 12678</strain>
    </source>
</reference>
<dbReference type="Gene3D" id="1.10.260.40">
    <property type="entry name" value="lambda repressor-like DNA-binding domains"/>
    <property type="match status" value="1"/>
</dbReference>
<dbReference type="InterPro" id="IPR001387">
    <property type="entry name" value="Cro/C1-type_HTH"/>
</dbReference>
<sequence>MLIGEKIKNLREARGWTQIYLAEKIGMNNSVLSRIEAGKRPVEDHEIKQFADVFEVSTDYLLGRTTEIAREDRTNYTLGQPSDLSPEDLEILEMIKNDPEIDLFFKDFKDAPDEHKRDLIKIWKALHGEKK</sequence>
<dbReference type="InterPro" id="IPR010982">
    <property type="entry name" value="Lambda_DNA-bd_dom_sf"/>
</dbReference>
<evidence type="ECO:0000259" key="2">
    <source>
        <dbReference type="PROSITE" id="PS50943"/>
    </source>
</evidence>
<dbReference type="PROSITE" id="PS50943">
    <property type="entry name" value="HTH_CROC1"/>
    <property type="match status" value="1"/>
</dbReference>
<dbReference type="SUPFAM" id="SSF47413">
    <property type="entry name" value="lambda repressor-like DNA-binding domains"/>
    <property type="match status" value="1"/>
</dbReference>
<proteinExistence type="predicted"/>
<evidence type="ECO:0000313" key="4">
    <source>
        <dbReference type="Proteomes" id="UP001596002"/>
    </source>
</evidence>
<dbReference type="CDD" id="cd00093">
    <property type="entry name" value="HTH_XRE"/>
    <property type="match status" value="1"/>
</dbReference>
<accession>A0ABV9Q337</accession>
<dbReference type="PANTHER" id="PTHR46558:SF11">
    <property type="entry name" value="HTH-TYPE TRANSCRIPTIONAL REGULATOR XRE"/>
    <property type="match status" value="1"/>
</dbReference>
<protein>
    <submittedName>
        <fullName evidence="3">Helix-turn-helix domain-containing protein</fullName>
    </submittedName>
</protein>
<name>A0ABV9Q337_9BACL</name>
<feature type="domain" description="HTH cro/C1-type" evidence="2">
    <location>
        <begin position="7"/>
        <end position="61"/>
    </location>
</feature>
<dbReference type="PANTHER" id="PTHR46558">
    <property type="entry name" value="TRACRIPTIONAL REGULATORY PROTEIN-RELATED-RELATED"/>
    <property type="match status" value="1"/>
</dbReference>
<dbReference type="RefSeq" id="WP_380026641.1">
    <property type="nucleotide sequence ID" value="NZ_JBHSHC010000112.1"/>
</dbReference>
<comment type="caution">
    <text evidence="3">The sequence shown here is derived from an EMBL/GenBank/DDBJ whole genome shotgun (WGS) entry which is preliminary data.</text>
</comment>
<keyword evidence="4" id="KW-1185">Reference proteome</keyword>
<gene>
    <name evidence="3" type="ORF">ACFO8Q_15220</name>
</gene>
<dbReference type="Proteomes" id="UP001596002">
    <property type="component" value="Unassembled WGS sequence"/>
</dbReference>
<evidence type="ECO:0000313" key="3">
    <source>
        <dbReference type="EMBL" id="MFC4768694.1"/>
    </source>
</evidence>
<dbReference type="SMART" id="SM00530">
    <property type="entry name" value="HTH_XRE"/>
    <property type="match status" value="1"/>
</dbReference>